<evidence type="ECO:0000256" key="2">
    <source>
        <dbReference type="ARBA" id="ARBA00022692"/>
    </source>
</evidence>
<dbReference type="AlphaFoldDB" id="A0A7T3RET0"/>
<dbReference type="KEGG" id="tper:IWA51_03470"/>
<feature type="transmembrane region" description="Helical" evidence="5">
    <location>
        <begin position="28"/>
        <end position="61"/>
    </location>
</feature>
<dbReference type="Pfam" id="PF05101">
    <property type="entry name" value="VirB3"/>
    <property type="match status" value="1"/>
</dbReference>
<evidence type="ECO:0000256" key="4">
    <source>
        <dbReference type="ARBA" id="ARBA00023136"/>
    </source>
</evidence>
<protein>
    <submittedName>
        <fullName evidence="6">VirB3 family type IV secretion system protein</fullName>
    </submittedName>
</protein>
<gene>
    <name evidence="6" type="ORF">IWA51_03470</name>
</gene>
<keyword evidence="7" id="KW-1185">Reference proteome</keyword>
<evidence type="ECO:0000256" key="3">
    <source>
        <dbReference type="ARBA" id="ARBA00022989"/>
    </source>
</evidence>
<dbReference type="Proteomes" id="UP000595224">
    <property type="component" value="Chromosome"/>
</dbReference>
<name>A0A7T3RET0_9SPIR</name>
<evidence type="ECO:0000256" key="1">
    <source>
        <dbReference type="ARBA" id="ARBA00004370"/>
    </source>
</evidence>
<keyword evidence="4 5" id="KW-0472">Membrane</keyword>
<organism evidence="6 7">
    <name type="scientific">Treponema peruense</name>
    <dbReference type="NCBI Taxonomy" id="2787628"/>
    <lineage>
        <taxon>Bacteria</taxon>
        <taxon>Pseudomonadati</taxon>
        <taxon>Spirochaetota</taxon>
        <taxon>Spirochaetia</taxon>
        <taxon>Spirochaetales</taxon>
        <taxon>Treponemataceae</taxon>
        <taxon>Treponema</taxon>
    </lineage>
</organism>
<dbReference type="EMBL" id="CP064936">
    <property type="protein sequence ID" value="QQA01683.1"/>
    <property type="molecule type" value="Genomic_DNA"/>
</dbReference>
<dbReference type="GO" id="GO:0016020">
    <property type="term" value="C:membrane"/>
    <property type="evidence" value="ECO:0007669"/>
    <property type="project" value="UniProtKB-SubCell"/>
</dbReference>
<comment type="subcellular location">
    <subcellularLocation>
        <location evidence="1">Membrane</location>
    </subcellularLocation>
</comment>
<keyword evidence="3 5" id="KW-1133">Transmembrane helix</keyword>
<evidence type="ECO:0000256" key="5">
    <source>
        <dbReference type="SAM" id="Phobius"/>
    </source>
</evidence>
<dbReference type="RefSeq" id="WP_198443227.1">
    <property type="nucleotide sequence ID" value="NZ_CBCSHE010000018.1"/>
</dbReference>
<evidence type="ECO:0000313" key="7">
    <source>
        <dbReference type="Proteomes" id="UP000595224"/>
    </source>
</evidence>
<proteinExistence type="predicted"/>
<accession>A0A7T3RET0</accession>
<evidence type="ECO:0000313" key="6">
    <source>
        <dbReference type="EMBL" id="QQA01683.1"/>
    </source>
</evidence>
<sequence length="85" mass="9489">MKSLSDFAMPVHKSFHQPDLLLGVQKNIFLIIFLIFAIVAYLFGIIASAILTALIYIPCLILTKHDPHMISIALNSLIEPDRLEG</sequence>
<reference evidence="6 7" key="1">
    <citation type="submission" date="2020-11" db="EMBL/GenBank/DDBJ databases">
        <title>Treponema Peruensis nv. sp., first commensal Treponema isolated from human feces.</title>
        <authorList>
            <person name="Belkhou C."/>
            <person name="Raes J."/>
        </authorList>
    </citation>
    <scope>NUCLEOTIDE SEQUENCE [LARGE SCALE GENOMIC DNA]</scope>
    <source>
        <strain evidence="6 7">RCC2812</strain>
    </source>
</reference>
<keyword evidence="2 5" id="KW-0812">Transmembrane</keyword>
<dbReference type="InterPro" id="IPR007792">
    <property type="entry name" value="T4SS_VirB3/TrbD/AvhB"/>
</dbReference>